<dbReference type="RefSeq" id="WP_141378164.1">
    <property type="nucleotide sequence ID" value="NZ_BJML01000011.1"/>
</dbReference>
<evidence type="ECO:0000313" key="3">
    <source>
        <dbReference type="Proteomes" id="UP000319525"/>
    </source>
</evidence>
<organism evidence="2 3">
    <name type="scientific">Microbacterium testaceum</name>
    <name type="common">Aureobacterium testaceum</name>
    <name type="synonym">Brevibacterium testaceum</name>
    <dbReference type="NCBI Taxonomy" id="2033"/>
    <lineage>
        <taxon>Bacteria</taxon>
        <taxon>Bacillati</taxon>
        <taxon>Actinomycetota</taxon>
        <taxon>Actinomycetes</taxon>
        <taxon>Micrococcales</taxon>
        <taxon>Microbacteriaceae</taxon>
        <taxon>Microbacterium</taxon>
    </lineage>
</organism>
<feature type="transmembrane region" description="Helical" evidence="1">
    <location>
        <begin position="489"/>
        <end position="509"/>
    </location>
</feature>
<protein>
    <recommendedName>
        <fullName evidence="4">Tape measure protein</fullName>
    </recommendedName>
</protein>
<sequence length="751" mass="76440">MSNVGYATLNVIPSAKGFGKTLTGQVSPAMASAGAEGGNIIGSTVGKIAGPLLAAAGIASMGLFVAGAVKQAGALEQSMGAIDTVFKGSAAQMHEWSASASTSVGLAKNDYNELAVLIGSQLKNAGTPMDELAGKTNGLVAAGADMASMFGGTTKEAVEAISSALKGERDPIERYGVSLNEAKIQAKMAEDAMNGVTYASEEQAKAAATLALIMAQTGDAQGNFARESQTYEGVMQRLSASWQNVTTTIGQGFLPIATAGGSVLLGMMPSIQGVADKFASLAPAIQGVVEILLYGNYDGGLFAAFSGIAEDSPIIGFLFDVRNGVIDLFSAIAAGSPDGIAEVFTGLINGAAAARDGLITAVLGALPGIVSAILAMAPSILQAAFTSFFGLVQGLITAIPPLLTALLAMVPQVITLLLGMVPVLITAGLTLFMALVQAVIQIIPQIATALITMLPQIATTLLGMLPSIIVAALELFMGLVQAVVQMVPVLITAVLEILPVLITTLLGMLPTIIESALTLFLGVVTGLLTAIPQVIVALLGMLPQLLSTVIGMIPQLIQAAVQLFKGIVSAIPKVLPLIIDALITIGPQLVSTLIDMVPLLLQAGVDLIGGLIAGLWDAAGGVVDALLSIAGNAVDAFKSFFGIHSPSRLFMSFGGFMGEGLAIGLDKSERRVTSAALDMANAAADAVSGVRLVMGADVAGAVVDGGLQGALDRNTAATDRALVLNYTQNGGQGFTEEQELIRAARRLKYAA</sequence>
<keyword evidence="1" id="KW-0812">Transmembrane</keyword>
<evidence type="ECO:0000256" key="1">
    <source>
        <dbReference type="SAM" id="Phobius"/>
    </source>
</evidence>
<evidence type="ECO:0008006" key="4">
    <source>
        <dbReference type="Google" id="ProtNLM"/>
    </source>
</evidence>
<comment type="caution">
    <text evidence="2">The sequence shown here is derived from an EMBL/GenBank/DDBJ whole genome shotgun (WGS) entry which is preliminary data.</text>
</comment>
<reference evidence="2 3" key="1">
    <citation type="submission" date="2019-06" db="EMBL/GenBank/DDBJ databases">
        <title>Whole genome shotgun sequence of Microbacterium testaceum NBRC 12675.</title>
        <authorList>
            <person name="Hosoyama A."/>
            <person name="Uohara A."/>
            <person name="Ohji S."/>
            <person name="Ichikawa N."/>
        </authorList>
    </citation>
    <scope>NUCLEOTIDE SEQUENCE [LARGE SCALE GENOMIC DNA]</scope>
    <source>
        <strain evidence="2 3">NBRC 12675</strain>
    </source>
</reference>
<dbReference type="GeneID" id="57145573"/>
<proteinExistence type="predicted"/>
<accession>A0A4Y3QNV3</accession>
<dbReference type="InterPro" id="IPR016024">
    <property type="entry name" value="ARM-type_fold"/>
</dbReference>
<name>A0A4Y3QNV3_MICTE</name>
<feature type="transmembrane region" description="Helical" evidence="1">
    <location>
        <begin position="388"/>
        <end position="410"/>
    </location>
</feature>
<gene>
    <name evidence="2" type="ORF">MTE01_28900</name>
</gene>
<keyword evidence="1" id="KW-1133">Transmembrane helix</keyword>
<dbReference type="SUPFAM" id="SSF48371">
    <property type="entry name" value="ARM repeat"/>
    <property type="match status" value="1"/>
</dbReference>
<dbReference type="AlphaFoldDB" id="A0A4Y3QNV3"/>
<feature type="transmembrane region" description="Helical" evidence="1">
    <location>
        <begin position="516"/>
        <end position="539"/>
    </location>
</feature>
<evidence type="ECO:0000313" key="2">
    <source>
        <dbReference type="EMBL" id="GEB46945.1"/>
    </source>
</evidence>
<dbReference type="Proteomes" id="UP000319525">
    <property type="component" value="Unassembled WGS sequence"/>
</dbReference>
<dbReference type="EMBL" id="BJML01000011">
    <property type="protein sequence ID" value="GEB46945.1"/>
    <property type="molecule type" value="Genomic_DNA"/>
</dbReference>
<keyword evidence="1" id="KW-0472">Membrane</keyword>
<feature type="transmembrane region" description="Helical" evidence="1">
    <location>
        <begin position="357"/>
        <end position="376"/>
    </location>
</feature>
<dbReference type="OrthoDB" id="177147at2"/>
<feature type="transmembrane region" description="Helical" evidence="1">
    <location>
        <begin position="416"/>
        <end position="440"/>
    </location>
</feature>